<proteinExistence type="predicted"/>
<reference evidence="1 2" key="1">
    <citation type="journal article" date="2020" name="IScience">
        <title>Genome Sequencing of the Endangered Kingdonia uniflora (Circaeasteraceae, Ranunculales) Reveals Potential Mechanisms of Evolutionary Specialization.</title>
        <authorList>
            <person name="Sun Y."/>
            <person name="Deng T."/>
            <person name="Zhang A."/>
            <person name="Moore M.J."/>
            <person name="Landis J.B."/>
            <person name="Lin N."/>
            <person name="Zhang H."/>
            <person name="Zhang X."/>
            <person name="Huang J."/>
            <person name="Zhang X."/>
            <person name="Sun H."/>
            <person name="Wang H."/>
        </authorList>
    </citation>
    <scope>NUCLEOTIDE SEQUENCE [LARGE SCALE GENOMIC DNA]</scope>
    <source>
        <strain evidence="1">TB1705</strain>
        <tissue evidence="1">Leaf</tissue>
    </source>
</reference>
<dbReference type="AlphaFoldDB" id="A0A7J7NG34"/>
<evidence type="ECO:0000313" key="2">
    <source>
        <dbReference type="Proteomes" id="UP000541444"/>
    </source>
</evidence>
<comment type="caution">
    <text evidence="1">The sequence shown here is derived from an EMBL/GenBank/DDBJ whole genome shotgun (WGS) entry which is preliminary data.</text>
</comment>
<accession>A0A7J7NG34</accession>
<evidence type="ECO:0000313" key="1">
    <source>
        <dbReference type="EMBL" id="KAF6166199.1"/>
    </source>
</evidence>
<protein>
    <submittedName>
        <fullName evidence="1">Uncharacterized protein</fullName>
    </submittedName>
</protein>
<feature type="non-terminal residue" evidence="1">
    <location>
        <position position="61"/>
    </location>
</feature>
<gene>
    <name evidence="1" type="ORF">GIB67_023909</name>
</gene>
<dbReference type="EMBL" id="JACGCM010000811">
    <property type="protein sequence ID" value="KAF6166199.1"/>
    <property type="molecule type" value="Genomic_DNA"/>
</dbReference>
<name>A0A7J7NG34_9MAGN</name>
<sequence length="61" mass="7692">MVFLPEVLYSNRFLFYSNTFISFLPEVFYSNKFYFIRIDLWYLCLRFIIRIDFCSIRIHLF</sequence>
<dbReference type="Proteomes" id="UP000541444">
    <property type="component" value="Unassembled WGS sequence"/>
</dbReference>
<organism evidence="1 2">
    <name type="scientific">Kingdonia uniflora</name>
    <dbReference type="NCBI Taxonomy" id="39325"/>
    <lineage>
        <taxon>Eukaryota</taxon>
        <taxon>Viridiplantae</taxon>
        <taxon>Streptophyta</taxon>
        <taxon>Embryophyta</taxon>
        <taxon>Tracheophyta</taxon>
        <taxon>Spermatophyta</taxon>
        <taxon>Magnoliopsida</taxon>
        <taxon>Ranunculales</taxon>
        <taxon>Circaeasteraceae</taxon>
        <taxon>Kingdonia</taxon>
    </lineage>
</organism>
<keyword evidence="2" id="KW-1185">Reference proteome</keyword>